<dbReference type="Proteomes" id="UP001465668">
    <property type="component" value="Unassembled WGS sequence"/>
</dbReference>
<dbReference type="EMBL" id="JARVKM010000076">
    <property type="protein sequence ID" value="KAK9771339.1"/>
    <property type="molecule type" value="Genomic_DNA"/>
</dbReference>
<accession>A0ABR2XC70</accession>
<dbReference type="GO" id="GO:0004497">
    <property type="term" value="F:monooxygenase activity"/>
    <property type="evidence" value="ECO:0007669"/>
    <property type="project" value="UniProtKB-KW"/>
</dbReference>
<dbReference type="SUPFAM" id="SSF51905">
    <property type="entry name" value="FAD/NAD(P)-binding domain"/>
    <property type="match status" value="1"/>
</dbReference>
<keyword evidence="2" id="KW-0274">FAD</keyword>
<proteinExistence type="predicted"/>
<gene>
    <name evidence="5" type="ORF">SCAR479_11945</name>
</gene>
<sequence>MTCSLSNLLIDNAEDIGGTRFWNRYPVLLPTCILSSSATPKGYLASAVDKYDLRKHIQSGTELFEAQFDESLNLWRIETSEGKPLSTRYLMTGLGQLARKNISGRGLPYGNMARALRL</sequence>
<keyword evidence="3" id="KW-0521">NADP</keyword>
<dbReference type="PANTHER" id="PTHR43098:SF5">
    <property type="entry name" value="DUAL-FUNCTIONAL MONOOXYGENASE_METHYLTRANSFERASE PSOF"/>
    <property type="match status" value="1"/>
</dbReference>
<keyword evidence="1" id="KW-0285">Flavoprotein</keyword>
<reference evidence="5 6" key="1">
    <citation type="submission" date="2024-02" db="EMBL/GenBank/DDBJ databases">
        <title>First draft genome assembly of two strains of Seiridium cardinale.</title>
        <authorList>
            <person name="Emiliani G."/>
            <person name="Scali E."/>
        </authorList>
    </citation>
    <scope>NUCLEOTIDE SEQUENCE [LARGE SCALE GENOMIC DNA]</scope>
    <source>
        <strain evidence="5 6">BM-138-000479</strain>
    </source>
</reference>
<evidence type="ECO:0000256" key="4">
    <source>
        <dbReference type="ARBA" id="ARBA00023002"/>
    </source>
</evidence>
<dbReference type="InterPro" id="IPR050775">
    <property type="entry name" value="FAD-binding_Monooxygenases"/>
</dbReference>
<evidence type="ECO:0000256" key="2">
    <source>
        <dbReference type="ARBA" id="ARBA00022827"/>
    </source>
</evidence>
<comment type="caution">
    <text evidence="5">The sequence shown here is derived from an EMBL/GenBank/DDBJ whole genome shotgun (WGS) entry which is preliminary data.</text>
</comment>
<organism evidence="5 6">
    <name type="scientific">Seiridium cardinale</name>
    <dbReference type="NCBI Taxonomy" id="138064"/>
    <lineage>
        <taxon>Eukaryota</taxon>
        <taxon>Fungi</taxon>
        <taxon>Dikarya</taxon>
        <taxon>Ascomycota</taxon>
        <taxon>Pezizomycotina</taxon>
        <taxon>Sordariomycetes</taxon>
        <taxon>Xylariomycetidae</taxon>
        <taxon>Amphisphaeriales</taxon>
        <taxon>Sporocadaceae</taxon>
        <taxon>Seiridium</taxon>
    </lineage>
</organism>
<evidence type="ECO:0000313" key="6">
    <source>
        <dbReference type="Proteomes" id="UP001465668"/>
    </source>
</evidence>
<keyword evidence="5" id="KW-0503">Monooxygenase</keyword>
<dbReference type="PANTHER" id="PTHR43098">
    <property type="entry name" value="L-ORNITHINE N(5)-MONOOXYGENASE-RELATED"/>
    <property type="match status" value="1"/>
</dbReference>
<dbReference type="InterPro" id="IPR036188">
    <property type="entry name" value="FAD/NAD-bd_sf"/>
</dbReference>
<keyword evidence="6" id="KW-1185">Reference proteome</keyword>
<keyword evidence="4" id="KW-0560">Oxidoreductase</keyword>
<evidence type="ECO:0000256" key="3">
    <source>
        <dbReference type="ARBA" id="ARBA00022857"/>
    </source>
</evidence>
<protein>
    <submittedName>
        <fullName evidence="5">Cyclohexanone monooxygenase</fullName>
    </submittedName>
</protein>
<dbReference type="Gene3D" id="3.50.50.60">
    <property type="entry name" value="FAD/NAD(P)-binding domain"/>
    <property type="match status" value="1"/>
</dbReference>
<name>A0ABR2XC70_9PEZI</name>
<evidence type="ECO:0000256" key="1">
    <source>
        <dbReference type="ARBA" id="ARBA00022630"/>
    </source>
</evidence>
<evidence type="ECO:0000313" key="5">
    <source>
        <dbReference type="EMBL" id="KAK9771339.1"/>
    </source>
</evidence>